<evidence type="ECO:0000259" key="2">
    <source>
        <dbReference type="Pfam" id="PF07589"/>
    </source>
</evidence>
<sequence>MAGLVLAASPLQASPITITFEGFASLPLGVAGESNNAQPGLKRLLENFESASASFGGNSGGGGGSYSFTGSDLAASILGGGPGFRAKAFKKSWVVVDGGGATYAGFGRLHRSGAGPLGRFGQLNWFQRWREIQSGGTGQSGNAGGTGTTGGSVGGTSAGGSGGGGVTAASPVPEPASIVLLGSGLVAGVGALRRRTRNA</sequence>
<proteinExistence type="predicted"/>
<feature type="region of interest" description="Disordered" evidence="1">
    <location>
        <begin position="134"/>
        <end position="169"/>
    </location>
</feature>
<reference evidence="3" key="1">
    <citation type="submission" date="2009-12" db="EMBL/GenBank/DDBJ databases">
        <authorList>
            <person name="Kielak A."/>
            <person name="van Veen J.A."/>
            <person name="Kowalchuk G.A."/>
        </authorList>
    </citation>
    <scope>NUCLEOTIDE SEQUENCE</scope>
</reference>
<dbReference type="EMBL" id="GU260702">
    <property type="protein sequence ID" value="ADC35853.1"/>
    <property type="molecule type" value="Genomic_DNA"/>
</dbReference>
<name>E3T6A9_9BACT</name>
<accession>E3T6A9</accession>
<protein>
    <recommendedName>
        <fullName evidence="2">Ice-binding protein C-terminal domain-containing protein</fullName>
    </recommendedName>
</protein>
<evidence type="ECO:0000313" key="3">
    <source>
        <dbReference type="EMBL" id="ADC35853.1"/>
    </source>
</evidence>
<dbReference type="InterPro" id="IPR013424">
    <property type="entry name" value="Ice-binding_C"/>
</dbReference>
<dbReference type="AlphaFoldDB" id="E3T6A9"/>
<dbReference type="Pfam" id="PF07589">
    <property type="entry name" value="PEP-CTERM"/>
    <property type="match status" value="1"/>
</dbReference>
<reference evidence="3" key="2">
    <citation type="journal article" date="2010" name="Appl. Environ. Microbiol.">
        <title>Comparative analysis of acidobacterial genomic fragments from terrestrial and aquatic metagenomic libraries, with emphasis on acidobacteria subdivision 6.</title>
        <authorList>
            <person name="Kielak A.M."/>
            <person name="van Veen J.A."/>
            <person name="Kowalchuk G.A."/>
        </authorList>
    </citation>
    <scope>NUCLEOTIDE SEQUENCE</scope>
</reference>
<feature type="compositionally biased region" description="Gly residues" evidence="1">
    <location>
        <begin position="135"/>
        <end position="166"/>
    </location>
</feature>
<dbReference type="NCBIfam" id="TIGR02595">
    <property type="entry name" value="PEP_CTERM"/>
    <property type="match status" value="1"/>
</dbReference>
<feature type="domain" description="Ice-binding protein C-terminal" evidence="2">
    <location>
        <begin position="171"/>
        <end position="195"/>
    </location>
</feature>
<organism evidence="3">
    <name type="scientific">uncultured bacterium 92</name>
    <dbReference type="NCBI Taxonomy" id="698394"/>
    <lineage>
        <taxon>Bacteria</taxon>
        <taxon>environmental samples</taxon>
    </lineage>
</organism>
<evidence type="ECO:0000256" key="1">
    <source>
        <dbReference type="SAM" id="MobiDB-lite"/>
    </source>
</evidence>